<keyword evidence="3" id="KW-1185">Reference proteome</keyword>
<evidence type="ECO:0000256" key="1">
    <source>
        <dbReference type="SAM" id="Phobius"/>
    </source>
</evidence>
<keyword evidence="1" id="KW-1133">Transmembrane helix</keyword>
<sequence>MPDFSPSFWLSAVQWLYMLILTAVVWLRKPGVDAGAAVERVRTDHGGELQTIKARISAIETTLHHTPTKEDLARLEGSVRQVDERTEGLSEGLSAVRRQLNRIEDYLLNNKAAP</sequence>
<feature type="transmembrane region" description="Helical" evidence="1">
    <location>
        <begin position="6"/>
        <end position="27"/>
    </location>
</feature>
<keyword evidence="1" id="KW-0812">Transmembrane</keyword>
<dbReference type="EMBL" id="CP097635">
    <property type="protein sequence ID" value="URI06640.1"/>
    <property type="molecule type" value="Genomic_DNA"/>
</dbReference>
<dbReference type="Proteomes" id="UP001056201">
    <property type="component" value="Chromosome 1"/>
</dbReference>
<name>A0ABY4S1Z6_AQUTE</name>
<accession>A0ABY4S1Z6</accession>
<proteinExistence type="predicted"/>
<dbReference type="RefSeq" id="WP_250194902.1">
    <property type="nucleotide sequence ID" value="NZ_CP097635.1"/>
</dbReference>
<gene>
    <name evidence="2" type="ORF">MW290_12105</name>
</gene>
<reference evidence="2" key="1">
    <citation type="submission" date="2022-05" db="EMBL/GenBank/DDBJ databases">
        <title>An RpoN-dependent PEP-CTERM gene is involved in floc formation of an Aquincola tertiaricarbonis strain.</title>
        <authorList>
            <person name="Qiu D."/>
            <person name="Xia M."/>
        </authorList>
    </citation>
    <scope>NUCLEOTIDE SEQUENCE</scope>
    <source>
        <strain evidence="2">RN12</strain>
    </source>
</reference>
<protein>
    <submittedName>
        <fullName evidence="2">DUF2730 domain-containing protein</fullName>
    </submittedName>
</protein>
<keyword evidence="1" id="KW-0472">Membrane</keyword>
<evidence type="ECO:0000313" key="2">
    <source>
        <dbReference type="EMBL" id="URI06640.1"/>
    </source>
</evidence>
<evidence type="ECO:0000313" key="3">
    <source>
        <dbReference type="Proteomes" id="UP001056201"/>
    </source>
</evidence>
<organism evidence="2 3">
    <name type="scientific">Aquincola tertiaricarbonis</name>
    <dbReference type="NCBI Taxonomy" id="391953"/>
    <lineage>
        <taxon>Bacteria</taxon>
        <taxon>Pseudomonadati</taxon>
        <taxon>Pseudomonadota</taxon>
        <taxon>Betaproteobacteria</taxon>
        <taxon>Burkholderiales</taxon>
        <taxon>Sphaerotilaceae</taxon>
        <taxon>Aquincola</taxon>
    </lineage>
</organism>